<evidence type="ECO:0000256" key="6">
    <source>
        <dbReference type="ARBA" id="ARBA00022801"/>
    </source>
</evidence>
<dbReference type="Proteomes" id="UP001055153">
    <property type="component" value="Unassembled WGS sequence"/>
</dbReference>
<gene>
    <name evidence="13" type="primary">mmpA</name>
    <name evidence="13" type="ORF">GMJLKIPL_3907</name>
</gene>
<evidence type="ECO:0000256" key="5">
    <source>
        <dbReference type="ARBA" id="ARBA00022692"/>
    </source>
</evidence>
<organism evidence="13 14">
    <name type="scientific">Methylobacterium isbiliense</name>
    <dbReference type="NCBI Taxonomy" id="315478"/>
    <lineage>
        <taxon>Bacteria</taxon>
        <taxon>Pseudomonadati</taxon>
        <taxon>Pseudomonadota</taxon>
        <taxon>Alphaproteobacteria</taxon>
        <taxon>Hyphomicrobiales</taxon>
        <taxon>Methylobacteriaceae</taxon>
        <taxon>Methylobacterium</taxon>
    </lineage>
</organism>
<dbReference type="NCBIfam" id="TIGR00054">
    <property type="entry name" value="RIP metalloprotease RseP"/>
    <property type="match status" value="1"/>
</dbReference>
<evidence type="ECO:0000256" key="7">
    <source>
        <dbReference type="ARBA" id="ARBA00022833"/>
    </source>
</evidence>
<dbReference type="SMART" id="SM00228">
    <property type="entry name" value="PDZ"/>
    <property type="match status" value="1"/>
</dbReference>
<dbReference type="GO" id="GO:0008237">
    <property type="term" value="F:metallopeptidase activity"/>
    <property type="evidence" value="ECO:0007669"/>
    <property type="project" value="UniProtKB-KW"/>
</dbReference>
<keyword evidence="10 11" id="KW-0472">Membrane</keyword>
<feature type="transmembrane region" description="Helical" evidence="11">
    <location>
        <begin position="118"/>
        <end position="143"/>
    </location>
</feature>
<evidence type="ECO:0000313" key="14">
    <source>
        <dbReference type="Proteomes" id="UP001055153"/>
    </source>
</evidence>
<reference evidence="13" key="2">
    <citation type="submission" date="2021-08" db="EMBL/GenBank/DDBJ databases">
        <authorList>
            <person name="Tani A."/>
            <person name="Ola A."/>
            <person name="Ogura Y."/>
            <person name="Katsura K."/>
            <person name="Hayashi T."/>
        </authorList>
    </citation>
    <scope>NUCLEOTIDE SEQUENCE</scope>
    <source>
        <strain evidence="13">DSM 17168</strain>
    </source>
</reference>
<feature type="transmembrane region" description="Helical" evidence="11">
    <location>
        <begin position="6"/>
        <end position="31"/>
    </location>
</feature>
<name>A0ABQ4SHR9_9HYPH</name>
<feature type="domain" description="PDZ" evidence="12">
    <location>
        <begin position="152"/>
        <end position="182"/>
    </location>
</feature>
<dbReference type="CDD" id="cd23081">
    <property type="entry name" value="cpPDZ_EcRseP-like"/>
    <property type="match status" value="1"/>
</dbReference>
<evidence type="ECO:0000256" key="4">
    <source>
        <dbReference type="ARBA" id="ARBA00022670"/>
    </source>
</evidence>
<dbReference type="EC" id="3.4.24.-" evidence="11"/>
<feature type="transmembrane region" description="Helical" evidence="11">
    <location>
        <begin position="301"/>
        <end position="324"/>
    </location>
</feature>
<dbReference type="PANTHER" id="PTHR42837">
    <property type="entry name" value="REGULATOR OF SIGMA-E PROTEASE RSEP"/>
    <property type="match status" value="1"/>
</dbReference>
<dbReference type="InterPro" id="IPR008915">
    <property type="entry name" value="Peptidase_M50"/>
</dbReference>
<comment type="cofactor">
    <cofactor evidence="1 11">
        <name>Zn(2+)</name>
        <dbReference type="ChEBI" id="CHEBI:29105"/>
    </cofactor>
</comment>
<dbReference type="Pfam" id="PF17820">
    <property type="entry name" value="PDZ_6"/>
    <property type="match status" value="1"/>
</dbReference>
<dbReference type="CDD" id="cd06163">
    <property type="entry name" value="S2P-M50_PDZ_RseP-like"/>
    <property type="match status" value="1"/>
</dbReference>
<dbReference type="InterPro" id="IPR041489">
    <property type="entry name" value="PDZ_6"/>
</dbReference>
<proteinExistence type="inferred from homology"/>
<keyword evidence="8 11" id="KW-1133">Transmembrane helix</keyword>
<keyword evidence="9 11" id="KW-0482">Metalloprotease</keyword>
<keyword evidence="6 11" id="KW-0378">Hydrolase</keyword>
<evidence type="ECO:0000256" key="2">
    <source>
        <dbReference type="ARBA" id="ARBA00004141"/>
    </source>
</evidence>
<dbReference type="SUPFAM" id="SSF50156">
    <property type="entry name" value="PDZ domain-like"/>
    <property type="match status" value="1"/>
</dbReference>
<keyword evidence="7 11" id="KW-0862">Zinc</keyword>
<evidence type="ECO:0000256" key="8">
    <source>
        <dbReference type="ARBA" id="ARBA00022989"/>
    </source>
</evidence>
<dbReference type="PROSITE" id="PS50106">
    <property type="entry name" value="PDZ"/>
    <property type="match status" value="1"/>
</dbReference>
<keyword evidence="4" id="KW-0645">Protease</keyword>
<evidence type="ECO:0000256" key="1">
    <source>
        <dbReference type="ARBA" id="ARBA00001947"/>
    </source>
</evidence>
<evidence type="ECO:0000256" key="3">
    <source>
        <dbReference type="ARBA" id="ARBA00007931"/>
    </source>
</evidence>
<keyword evidence="5 11" id="KW-0812">Transmembrane</keyword>
<dbReference type="PANTHER" id="PTHR42837:SF2">
    <property type="entry name" value="MEMBRANE METALLOPROTEASE ARASP2, CHLOROPLASTIC-RELATED"/>
    <property type="match status" value="1"/>
</dbReference>
<evidence type="ECO:0000256" key="11">
    <source>
        <dbReference type="RuleBase" id="RU362031"/>
    </source>
</evidence>
<dbReference type="EMBL" id="BPQQ01000045">
    <property type="protein sequence ID" value="GJE01963.1"/>
    <property type="molecule type" value="Genomic_DNA"/>
</dbReference>
<dbReference type="RefSeq" id="WP_238237240.1">
    <property type="nucleotide sequence ID" value="NZ_BPQQ01000045.1"/>
</dbReference>
<dbReference type="InterPro" id="IPR001478">
    <property type="entry name" value="PDZ"/>
</dbReference>
<evidence type="ECO:0000256" key="9">
    <source>
        <dbReference type="ARBA" id="ARBA00023049"/>
    </source>
</evidence>
<keyword evidence="14" id="KW-1185">Reference proteome</keyword>
<evidence type="ECO:0000259" key="12">
    <source>
        <dbReference type="PROSITE" id="PS50106"/>
    </source>
</evidence>
<comment type="similarity">
    <text evidence="3 11">Belongs to the peptidase M50B family.</text>
</comment>
<dbReference type="Pfam" id="PF02163">
    <property type="entry name" value="Peptidase_M50"/>
    <property type="match status" value="1"/>
</dbReference>
<keyword evidence="11" id="KW-0479">Metal-binding</keyword>
<evidence type="ECO:0000313" key="13">
    <source>
        <dbReference type="EMBL" id="GJE01963.1"/>
    </source>
</evidence>
<accession>A0ABQ4SHR9</accession>
<protein>
    <recommendedName>
        <fullName evidence="11">Zinc metalloprotease</fullName>
        <ecNumber evidence="11">3.4.24.-</ecNumber>
    </recommendedName>
</protein>
<feature type="transmembrane region" description="Helical" evidence="11">
    <location>
        <begin position="38"/>
        <end position="55"/>
    </location>
</feature>
<dbReference type="InterPro" id="IPR004387">
    <property type="entry name" value="Pept_M50_Zn"/>
</dbReference>
<evidence type="ECO:0000256" key="10">
    <source>
        <dbReference type="ARBA" id="ARBA00023136"/>
    </source>
</evidence>
<reference evidence="13" key="1">
    <citation type="journal article" date="2021" name="Front. Microbiol.">
        <title>Comprehensive Comparative Genomics and Phenotyping of Methylobacterium Species.</title>
        <authorList>
            <person name="Alessa O."/>
            <person name="Ogura Y."/>
            <person name="Fujitani Y."/>
            <person name="Takami H."/>
            <person name="Hayashi T."/>
            <person name="Sahin N."/>
            <person name="Tani A."/>
        </authorList>
    </citation>
    <scope>NUCLEOTIDE SEQUENCE</scope>
    <source>
        <strain evidence="13">DSM 17168</strain>
    </source>
</reference>
<comment type="caution">
    <text evidence="13">The sequence shown here is derived from an EMBL/GenBank/DDBJ whole genome shotgun (WGS) entry which is preliminary data.</text>
</comment>
<dbReference type="InterPro" id="IPR036034">
    <property type="entry name" value="PDZ_sf"/>
</dbReference>
<dbReference type="Gene3D" id="2.30.42.10">
    <property type="match status" value="1"/>
</dbReference>
<feature type="transmembrane region" description="Helical" evidence="11">
    <location>
        <begin position="354"/>
        <end position="372"/>
    </location>
</feature>
<sequence length="386" mass="40820">MDFLTALGGATTGLLGTIVTFLFVLTVVVFVHELGHFLVGRWCGVGVTSFSIGFGPELVGFDDRRGTRWKISAIPLGGYVKFVGDQNGASVPDAATLARMNPAERAVSFHAQNVWKRIAIVAAGPIANFLLAIAVFAGSIYAVGRYEVAPRVSAVQPGSAAERAGFQAGDVVLSINGAAVTNFGDMQRTVSSSGGEPLTVVVDRGGVQKTLEAVPDTVQEKTPFGTHRLGRLGLQGPRDPADVKLVQYGLGDSLRFGVFETYYVVDRTFDYLGKLISGRESADQLSGPIGIARVSGQAAKVGGFGAVIGLIAVLSVSIGLINLFPVPLLDGGHLLFYGIEILRGRPLSERAQEIGFRIGLALVLMLMLFATWNDIIQIGASWNRGT</sequence>
<comment type="subcellular location">
    <subcellularLocation>
        <location evidence="2">Membrane</location>
        <topology evidence="2">Multi-pass membrane protein</topology>
    </subcellularLocation>
</comment>